<dbReference type="Proteomes" id="UP000195273">
    <property type="component" value="Chromosome"/>
</dbReference>
<protein>
    <recommendedName>
        <fullName evidence="3">Helix-turn-helix domain protein</fullName>
    </recommendedName>
</protein>
<gene>
    <name evidence="1" type="ORF">LOKVESSMR4R_03726</name>
</gene>
<dbReference type="RefSeq" id="WP_087211889.1">
    <property type="nucleotide sequence ID" value="NZ_CP021431.1"/>
</dbReference>
<dbReference type="OrthoDB" id="7727719at2"/>
<reference evidence="1 2" key="1">
    <citation type="submission" date="2017-05" db="EMBL/GenBank/DDBJ databases">
        <title>Genome Sequence of Loktanella vestfoldensis Strain SMR4r Isolated from a Culture of the Diatom Skeletonema marinoi.</title>
        <authorList>
            <person name="Topel M."/>
            <person name="Pinder M.I.M."/>
            <person name="Johansson O.N."/>
            <person name="Kourtchenko O."/>
            <person name="Godhe A."/>
            <person name="Clarke A.K."/>
        </authorList>
    </citation>
    <scope>NUCLEOTIDE SEQUENCE [LARGE SCALE GENOMIC DNA]</scope>
    <source>
        <strain evidence="1 2">SMR4r</strain>
    </source>
</reference>
<evidence type="ECO:0000313" key="1">
    <source>
        <dbReference type="EMBL" id="ARU02992.1"/>
    </source>
</evidence>
<evidence type="ECO:0000313" key="2">
    <source>
        <dbReference type="Proteomes" id="UP000195273"/>
    </source>
</evidence>
<keyword evidence="2" id="KW-1185">Reference proteome</keyword>
<dbReference type="KEGG" id="lvs:LOKVESSMR4R_03726"/>
<dbReference type="EMBL" id="CP021431">
    <property type="protein sequence ID" value="ARU02992.1"/>
    <property type="molecule type" value="Genomic_DNA"/>
</dbReference>
<proteinExistence type="predicted"/>
<sequence>MKNLAGNLDDHARASRRWFSNLLWLAFPAASEHDLAHKAARVLDVSPRQVRNWLRCENDASLRYVTLVMAIAGAEAALKRFAA</sequence>
<dbReference type="AlphaFoldDB" id="A0A1Y0EI76"/>
<accession>A0A1Y0EI76</accession>
<organism evidence="1 2">
    <name type="scientific">Yoonia vestfoldensis</name>
    <dbReference type="NCBI Taxonomy" id="245188"/>
    <lineage>
        <taxon>Bacteria</taxon>
        <taxon>Pseudomonadati</taxon>
        <taxon>Pseudomonadota</taxon>
        <taxon>Alphaproteobacteria</taxon>
        <taxon>Rhodobacterales</taxon>
        <taxon>Paracoccaceae</taxon>
        <taxon>Yoonia</taxon>
    </lineage>
</organism>
<evidence type="ECO:0008006" key="3">
    <source>
        <dbReference type="Google" id="ProtNLM"/>
    </source>
</evidence>
<name>A0A1Y0EI76_9RHOB</name>